<dbReference type="InterPro" id="IPR008278">
    <property type="entry name" value="4-PPantetheinyl_Trfase_dom"/>
</dbReference>
<evidence type="ECO:0000259" key="3">
    <source>
        <dbReference type="Pfam" id="PF01648"/>
    </source>
</evidence>
<feature type="domain" description="4'-phosphopantetheinyl transferase" evidence="3">
    <location>
        <begin position="134"/>
        <end position="234"/>
    </location>
</feature>
<comment type="caution">
    <text evidence="4">The sequence shown here is derived from an EMBL/GenBank/DDBJ whole genome shotgun (WGS) entry which is preliminary data.</text>
</comment>
<protein>
    <submittedName>
        <fullName evidence="4">4'-phosphopantetheinyl transferase superfamily protein</fullName>
    </submittedName>
</protein>
<dbReference type="Gene3D" id="3.90.470.20">
    <property type="entry name" value="4'-phosphopantetheinyl transferase domain"/>
    <property type="match status" value="1"/>
</dbReference>
<accession>A0ABR9FQZ8</accession>
<keyword evidence="5" id="KW-1185">Reference proteome</keyword>
<evidence type="ECO:0000256" key="2">
    <source>
        <dbReference type="ARBA" id="ARBA00022679"/>
    </source>
</evidence>
<dbReference type="RefSeq" id="WP_192542710.1">
    <property type="nucleotide sequence ID" value="NZ_JBQELX010000082.1"/>
</dbReference>
<dbReference type="Proteomes" id="UP000707245">
    <property type="component" value="Unassembled WGS sequence"/>
</dbReference>
<sequence>MPGLFFQQRLVINQYREHLLNTNTVLLFDAQQLNVDEFDLHALLSPFELAVITRRKSIKAKQEYLATRLLLKYLVKQSSAQFSHLTANQISSEFDEQSSKLLIHITGSETVFSSCLSHSNGFVGAALNIERAEFGFDIEKISVQRPFVKLAKHFYHQDEVNLITQSQQQSAERFFRIWTLKEALAKATSRPIAKLLSPNVFTELTQANLAALSCQYNEFDISVVSDKSTDWQCSVVNSISQLRGVLGF</sequence>
<dbReference type="InterPro" id="IPR050559">
    <property type="entry name" value="P-Pant_transferase_sf"/>
</dbReference>
<organism evidence="4 5">
    <name type="scientific">Pseudoalteromonas prydzensis</name>
    <dbReference type="NCBI Taxonomy" id="182141"/>
    <lineage>
        <taxon>Bacteria</taxon>
        <taxon>Pseudomonadati</taxon>
        <taxon>Pseudomonadota</taxon>
        <taxon>Gammaproteobacteria</taxon>
        <taxon>Alteromonadales</taxon>
        <taxon>Pseudoalteromonadaceae</taxon>
        <taxon>Pseudoalteromonas</taxon>
    </lineage>
</organism>
<gene>
    <name evidence="4" type="ORF">EI167_17825</name>
</gene>
<dbReference type="PANTHER" id="PTHR12215:SF10">
    <property type="entry name" value="L-AMINOADIPATE-SEMIALDEHYDE DEHYDROGENASE-PHOSPHOPANTETHEINYL TRANSFERASE"/>
    <property type="match status" value="1"/>
</dbReference>
<comment type="similarity">
    <text evidence="1">Belongs to the P-Pant transferase superfamily. Gsp/Sfp/HetI/AcpT family.</text>
</comment>
<dbReference type="SUPFAM" id="SSF56214">
    <property type="entry name" value="4'-phosphopantetheinyl transferase"/>
    <property type="match status" value="1"/>
</dbReference>
<evidence type="ECO:0000313" key="5">
    <source>
        <dbReference type="Proteomes" id="UP000707245"/>
    </source>
</evidence>
<keyword evidence="2 4" id="KW-0808">Transferase</keyword>
<evidence type="ECO:0000256" key="1">
    <source>
        <dbReference type="ARBA" id="ARBA00010990"/>
    </source>
</evidence>
<proteinExistence type="inferred from homology"/>
<dbReference type="InterPro" id="IPR037143">
    <property type="entry name" value="4-PPantetheinyl_Trfase_dom_sf"/>
</dbReference>
<name>A0ABR9FQZ8_9GAMM</name>
<dbReference type="PANTHER" id="PTHR12215">
    <property type="entry name" value="PHOSPHOPANTETHEINE TRANSFERASE"/>
    <property type="match status" value="1"/>
</dbReference>
<dbReference type="GO" id="GO:0016740">
    <property type="term" value="F:transferase activity"/>
    <property type="evidence" value="ECO:0007669"/>
    <property type="project" value="UniProtKB-KW"/>
</dbReference>
<reference evidence="4 5" key="1">
    <citation type="submission" date="2020-07" db="EMBL/GenBank/DDBJ databases">
        <title>Halophilic bacteria isolated from french cheeses.</title>
        <authorList>
            <person name="Kothe C.I."/>
            <person name="Farah-Kraiem B."/>
            <person name="Renault P."/>
            <person name="Dridi B."/>
        </authorList>
    </citation>
    <scope>NUCLEOTIDE SEQUENCE [LARGE SCALE GENOMIC DNA]</scope>
    <source>
        <strain evidence="4 5">FME14</strain>
    </source>
</reference>
<dbReference type="EMBL" id="RRZA01000070">
    <property type="protein sequence ID" value="MBE0459262.1"/>
    <property type="molecule type" value="Genomic_DNA"/>
</dbReference>
<evidence type="ECO:0000313" key="4">
    <source>
        <dbReference type="EMBL" id="MBE0459262.1"/>
    </source>
</evidence>
<dbReference type="Pfam" id="PF01648">
    <property type="entry name" value="ACPS"/>
    <property type="match status" value="1"/>
</dbReference>